<keyword evidence="3" id="KW-1185">Reference proteome</keyword>
<evidence type="ECO:0000313" key="2">
    <source>
        <dbReference type="EnsemblPlants" id="KEH38930"/>
    </source>
</evidence>
<dbReference type="AlphaFoldDB" id="A0A072VLC3"/>
<accession>A0A072VLC3</accession>
<dbReference type="EnsemblPlants" id="KEH38930">
    <property type="protein sequence ID" value="KEH38930"/>
    <property type="gene ID" value="MTR_2g084650"/>
</dbReference>
<reference evidence="2" key="3">
    <citation type="submission" date="2015-04" db="UniProtKB">
        <authorList>
            <consortium name="EnsemblPlants"/>
        </authorList>
    </citation>
    <scope>IDENTIFICATION</scope>
    <source>
        <strain evidence="2">cv. Jemalong A17</strain>
    </source>
</reference>
<evidence type="ECO:0000313" key="3">
    <source>
        <dbReference type="Proteomes" id="UP000002051"/>
    </source>
</evidence>
<evidence type="ECO:0000313" key="1">
    <source>
        <dbReference type="EMBL" id="KEH38930.1"/>
    </source>
</evidence>
<dbReference type="Proteomes" id="UP000002051">
    <property type="component" value="Chromosome 2"/>
</dbReference>
<gene>
    <name evidence="1" type="ordered locus">MTR_2g084650</name>
</gene>
<proteinExistence type="predicted"/>
<dbReference type="EMBL" id="CM001218">
    <property type="protein sequence ID" value="KEH38930.1"/>
    <property type="molecule type" value="Genomic_DNA"/>
</dbReference>
<dbReference type="HOGENOM" id="CLU_1984875_0_0_1"/>
<sequence>MGTKGISRNSIKIMISGISRNASNLNSTKVCRGTKGETTFSATMSQADKTEMVHKTRSVIVLCIRDKVLSGILRVVEIKVKRPMGLHSVVGCKDKDQTWKLEGLPRMVECNGGAGFCRRPAGGMLS</sequence>
<protein>
    <submittedName>
        <fullName evidence="1 2">Uncharacterized protein</fullName>
    </submittedName>
</protein>
<reference evidence="1 3" key="2">
    <citation type="journal article" date="2014" name="BMC Genomics">
        <title>An improved genome release (version Mt4.0) for the model legume Medicago truncatula.</title>
        <authorList>
            <person name="Tang H."/>
            <person name="Krishnakumar V."/>
            <person name="Bidwell S."/>
            <person name="Rosen B."/>
            <person name="Chan A."/>
            <person name="Zhou S."/>
            <person name="Gentzbittel L."/>
            <person name="Childs K.L."/>
            <person name="Yandell M."/>
            <person name="Gundlach H."/>
            <person name="Mayer K.F."/>
            <person name="Schwartz D.C."/>
            <person name="Town C.D."/>
        </authorList>
    </citation>
    <scope>GENOME REANNOTATION</scope>
    <source>
        <strain evidence="1">A17</strain>
        <strain evidence="2 3">cv. Jemalong A17</strain>
    </source>
</reference>
<name>A0A072VLC3_MEDTR</name>
<organism evidence="1 3">
    <name type="scientific">Medicago truncatula</name>
    <name type="common">Barrel medic</name>
    <name type="synonym">Medicago tribuloides</name>
    <dbReference type="NCBI Taxonomy" id="3880"/>
    <lineage>
        <taxon>Eukaryota</taxon>
        <taxon>Viridiplantae</taxon>
        <taxon>Streptophyta</taxon>
        <taxon>Embryophyta</taxon>
        <taxon>Tracheophyta</taxon>
        <taxon>Spermatophyta</taxon>
        <taxon>Magnoliopsida</taxon>
        <taxon>eudicotyledons</taxon>
        <taxon>Gunneridae</taxon>
        <taxon>Pentapetalae</taxon>
        <taxon>rosids</taxon>
        <taxon>fabids</taxon>
        <taxon>Fabales</taxon>
        <taxon>Fabaceae</taxon>
        <taxon>Papilionoideae</taxon>
        <taxon>50 kb inversion clade</taxon>
        <taxon>NPAAA clade</taxon>
        <taxon>Hologalegina</taxon>
        <taxon>IRL clade</taxon>
        <taxon>Trifolieae</taxon>
        <taxon>Medicago</taxon>
    </lineage>
</organism>
<reference evidence="1 3" key="1">
    <citation type="journal article" date="2011" name="Nature">
        <title>The Medicago genome provides insight into the evolution of rhizobial symbioses.</title>
        <authorList>
            <person name="Young N.D."/>
            <person name="Debelle F."/>
            <person name="Oldroyd G.E."/>
            <person name="Geurts R."/>
            <person name="Cannon S.B."/>
            <person name="Udvardi M.K."/>
            <person name="Benedito V.A."/>
            <person name="Mayer K.F."/>
            <person name="Gouzy J."/>
            <person name="Schoof H."/>
            <person name="Van de Peer Y."/>
            <person name="Proost S."/>
            <person name="Cook D.R."/>
            <person name="Meyers B.C."/>
            <person name="Spannagl M."/>
            <person name="Cheung F."/>
            <person name="De Mita S."/>
            <person name="Krishnakumar V."/>
            <person name="Gundlach H."/>
            <person name="Zhou S."/>
            <person name="Mudge J."/>
            <person name="Bharti A.K."/>
            <person name="Murray J.D."/>
            <person name="Naoumkina M.A."/>
            <person name="Rosen B."/>
            <person name="Silverstein K.A."/>
            <person name="Tang H."/>
            <person name="Rombauts S."/>
            <person name="Zhao P.X."/>
            <person name="Zhou P."/>
            <person name="Barbe V."/>
            <person name="Bardou P."/>
            <person name="Bechner M."/>
            <person name="Bellec A."/>
            <person name="Berger A."/>
            <person name="Berges H."/>
            <person name="Bidwell S."/>
            <person name="Bisseling T."/>
            <person name="Choisne N."/>
            <person name="Couloux A."/>
            <person name="Denny R."/>
            <person name="Deshpande S."/>
            <person name="Dai X."/>
            <person name="Doyle J.J."/>
            <person name="Dudez A.M."/>
            <person name="Farmer A.D."/>
            <person name="Fouteau S."/>
            <person name="Franken C."/>
            <person name="Gibelin C."/>
            <person name="Gish J."/>
            <person name="Goldstein S."/>
            <person name="Gonzalez A.J."/>
            <person name="Green P.J."/>
            <person name="Hallab A."/>
            <person name="Hartog M."/>
            <person name="Hua A."/>
            <person name="Humphray S.J."/>
            <person name="Jeong D.H."/>
            <person name="Jing Y."/>
            <person name="Jocker A."/>
            <person name="Kenton S.M."/>
            <person name="Kim D.J."/>
            <person name="Klee K."/>
            <person name="Lai H."/>
            <person name="Lang C."/>
            <person name="Lin S."/>
            <person name="Macmil S.L."/>
            <person name="Magdelenat G."/>
            <person name="Matthews L."/>
            <person name="McCorrison J."/>
            <person name="Monaghan E.L."/>
            <person name="Mun J.H."/>
            <person name="Najar F.Z."/>
            <person name="Nicholson C."/>
            <person name="Noirot C."/>
            <person name="O'Bleness M."/>
            <person name="Paule C.R."/>
            <person name="Poulain J."/>
            <person name="Prion F."/>
            <person name="Qin B."/>
            <person name="Qu C."/>
            <person name="Retzel E.F."/>
            <person name="Riddle C."/>
            <person name="Sallet E."/>
            <person name="Samain S."/>
            <person name="Samson N."/>
            <person name="Sanders I."/>
            <person name="Saurat O."/>
            <person name="Scarpelli C."/>
            <person name="Schiex T."/>
            <person name="Segurens B."/>
            <person name="Severin A.J."/>
            <person name="Sherrier D.J."/>
            <person name="Shi R."/>
            <person name="Sims S."/>
            <person name="Singer S.R."/>
            <person name="Sinharoy S."/>
            <person name="Sterck L."/>
            <person name="Viollet A."/>
            <person name="Wang B.B."/>
            <person name="Wang K."/>
            <person name="Wang M."/>
            <person name="Wang X."/>
            <person name="Warfsmann J."/>
            <person name="Weissenbach J."/>
            <person name="White D.D."/>
            <person name="White J.D."/>
            <person name="Wiley G.B."/>
            <person name="Wincker P."/>
            <person name="Xing Y."/>
            <person name="Yang L."/>
            <person name="Yao Z."/>
            <person name="Ying F."/>
            <person name="Zhai J."/>
            <person name="Zhou L."/>
            <person name="Zuber A."/>
            <person name="Denarie J."/>
            <person name="Dixon R.A."/>
            <person name="May G.D."/>
            <person name="Schwartz D.C."/>
            <person name="Rogers J."/>
            <person name="Quetier F."/>
            <person name="Town C.D."/>
            <person name="Roe B.A."/>
        </authorList>
    </citation>
    <scope>NUCLEOTIDE SEQUENCE [LARGE SCALE GENOMIC DNA]</scope>
    <source>
        <strain evidence="1">A17</strain>
        <strain evidence="2 3">cv. Jemalong A17</strain>
    </source>
</reference>